<dbReference type="Gene3D" id="2.30.30.290">
    <property type="entry name" value="YopX-like domains"/>
    <property type="match status" value="1"/>
</dbReference>
<dbReference type="Proteomes" id="UP000430692">
    <property type="component" value="Unassembled WGS sequence"/>
</dbReference>
<keyword evidence="3" id="KW-1185">Reference proteome</keyword>
<feature type="domain" description="YopX protein" evidence="1">
    <location>
        <begin position="38"/>
        <end position="111"/>
    </location>
</feature>
<dbReference type="SUPFAM" id="SSF159006">
    <property type="entry name" value="YopX-like"/>
    <property type="match status" value="1"/>
</dbReference>
<gene>
    <name evidence="2" type="ORF">GSM42_13905</name>
</gene>
<proteinExistence type="predicted"/>
<dbReference type="InterPro" id="IPR023385">
    <property type="entry name" value="YopX-like_C"/>
</dbReference>
<dbReference type="Pfam" id="PF09643">
    <property type="entry name" value="YopX"/>
    <property type="match status" value="1"/>
</dbReference>
<protein>
    <recommendedName>
        <fullName evidence="1">YopX protein domain-containing protein</fullName>
    </recommendedName>
</protein>
<dbReference type="AlphaFoldDB" id="A0A6I4VW01"/>
<organism evidence="2 3">
    <name type="scientific">Shimazuella alba</name>
    <dbReference type="NCBI Taxonomy" id="2690964"/>
    <lineage>
        <taxon>Bacteria</taxon>
        <taxon>Bacillati</taxon>
        <taxon>Bacillota</taxon>
        <taxon>Bacilli</taxon>
        <taxon>Bacillales</taxon>
        <taxon>Thermoactinomycetaceae</taxon>
        <taxon>Shimazuella</taxon>
    </lineage>
</organism>
<dbReference type="RefSeq" id="WP_160802136.1">
    <property type="nucleotide sequence ID" value="NZ_WUUL01000009.1"/>
</dbReference>
<reference evidence="2 3" key="1">
    <citation type="submission" date="2019-12" db="EMBL/GenBank/DDBJ databases">
        <title>Whole-genome analyses of novel actinobacteria.</title>
        <authorList>
            <person name="Sahin N."/>
            <person name="Saygin H."/>
        </authorList>
    </citation>
    <scope>NUCLEOTIDE SEQUENCE [LARGE SCALE GENOMIC DNA]</scope>
    <source>
        <strain evidence="2 3">KC615</strain>
    </source>
</reference>
<evidence type="ECO:0000313" key="2">
    <source>
        <dbReference type="EMBL" id="MXQ54788.1"/>
    </source>
</evidence>
<dbReference type="EMBL" id="WUUL01000009">
    <property type="protein sequence ID" value="MXQ54788.1"/>
    <property type="molecule type" value="Genomic_DNA"/>
</dbReference>
<evidence type="ECO:0000313" key="3">
    <source>
        <dbReference type="Proteomes" id="UP000430692"/>
    </source>
</evidence>
<accession>A0A6I4VW01</accession>
<comment type="caution">
    <text evidence="2">The sequence shown here is derived from an EMBL/GenBank/DDBJ whole genome shotgun (WGS) entry which is preliminary data.</text>
</comment>
<dbReference type="InterPro" id="IPR019096">
    <property type="entry name" value="YopX_protein"/>
</dbReference>
<name>A0A6I4VW01_9BACL</name>
<evidence type="ECO:0000259" key="1">
    <source>
        <dbReference type="Pfam" id="PF09643"/>
    </source>
</evidence>
<sequence length="112" mass="12818">MREIKFRVFAKDKRFPEGKIHYPDTLTQIDEVMALINNTDISLMQYTGLLDHNGKEIYEGDIIKTDFRKNAIVSFENGCFMIGGKRGISIDHYLNSGLEVIGNIHENPELLT</sequence>